<keyword evidence="3" id="KW-1185">Reference proteome</keyword>
<proteinExistence type="predicted"/>
<evidence type="ECO:0000313" key="2">
    <source>
        <dbReference type="EMBL" id="PRP78695.1"/>
    </source>
</evidence>
<dbReference type="Proteomes" id="UP000241769">
    <property type="component" value="Unassembled WGS sequence"/>
</dbReference>
<accession>A0A2P6N404</accession>
<dbReference type="InterPro" id="IPR001251">
    <property type="entry name" value="CRAL-TRIO_dom"/>
</dbReference>
<dbReference type="Pfam" id="PF00650">
    <property type="entry name" value="CRAL_TRIO"/>
    <property type="match status" value="1"/>
</dbReference>
<dbReference type="PANTHER" id="PTHR46590">
    <property type="entry name" value="PHOSPHATIDYLINOSITOL TRANSFER PROTEIN CSR1-RELATED"/>
    <property type="match status" value="1"/>
</dbReference>
<dbReference type="EMBL" id="MDYQ01000210">
    <property type="protein sequence ID" value="PRP78695.1"/>
    <property type="molecule type" value="Genomic_DNA"/>
</dbReference>
<organism evidence="2 3">
    <name type="scientific">Planoprotostelium fungivorum</name>
    <dbReference type="NCBI Taxonomy" id="1890364"/>
    <lineage>
        <taxon>Eukaryota</taxon>
        <taxon>Amoebozoa</taxon>
        <taxon>Evosea</taxon>
        <taxon>Variosea</taxon>
        <taxon>Cavosteliida</taxon>
        <taxon>Cavosteliaceae</taxon>
        <taxon>Planoprotostelium</taxon>
    </lineage>
</organism>
<dbReference type="CDD" id="cd00170">
    <property type="entry name" value="SEC14"/>
    <property type="match status" value="1"/>
</dbReference>
<name>A0A2P6N404_9EUKA</name>
<dbReference type="Gene3D" id="3.40.525.10">
    <property type="entry name" value="CRAL-TRIO lipid binding domain"/>
    <property type="match status" value="1"/>
</dbReference>
<dbReference type="InterPro" id="IPR052432">
    <property type="entry name" value="PITP/CRAL-TRIO"/>
</dbReference>
<comment type="caution">
    <text evidence="2">The sequence shown here is derived from an EMBL/GenBank/DDBJ whole genome shotgun (WGS) entry which is preliminary data.</text>
</comment>
<dbReference type="OrthoDB" id="75724at2759"/>
<dbReference type="InterPro" id="IPR036273">
    <property type="entry name" value="CRAL/TRIO_N_dom_sf"/>
</dbReference>
<dbReference type="SUPFAM" id="SSF46938">
    <property type="entry name" value="CRAL/TRIO N-terminal domain"/>
    <property type="match status" value="1"/>
</dbReference>
<evidence type="ECO:0000313" key="3">
    <source>
        <dbReference type="Proteomes" id="UP000241769"/>
    </source>
</evidence>
<reference evidence="2 3" key="1">
    <citation type="journal article" date="2018" name="Genome Biol. Evol.">
        <title>Multiple Roots of Fruiting Body Formation in Amoebozoa.</title>
        <authorList>
            <person name="Hillmann F."/>
            <person name="Forbes G."/>
            <person name="Novohradska S."/>
            <person name="Ferling I."/>
            <person name="Riege K."/>
            <person name="Groth M."/>
            <person name="Westermann M."/>
            <person name="Marz M."/>
            <person name="Spaller T."/>
            <person name="Winckler T."/>
            <person name="Schaap P."/>
            <person name="Glockner G."/>
        </authorList>
    </citation>
    <scope>NUCLEOTIDE SEQUENCE [LARGE SCALE GENOMIC DNA]</scope>
    <source>
        <strain evidence="2 3">Jena</strain>
    </source>
</reference>
<dbReference type="PROSITE" id="PS50191">
    <property type="entry name" value="CRAL_TRIO"/>
    <property type="match status" value="1"/>
</dbReference>
<gene>
    <name evidence="2" type="ORF">PROFUN_13434</name>
</gene>
<dbReference type="InterPro" id="IPR036865">
    <property type="entry name" value="CRAL-TRIO_dom_sf"/>
</dbReference>
<dbReference type="AlphaFoldDB" id="A0A2P6N404"/>
<dbReference type="SUPFAM" id="SSF52087">
    <property type="entry name" value="CRAL/TRIO domain"/>
    <property type="match status" value="1"/>
</dbReference>
<dbReference type="InParanoid" id="A0A2P6N404"/>
<dbReference type="PANTHER" id="PTHR46590:SF1">
    <property type="entry name" value="PHOSPHATIDYLINOSITOL TRANSFER PROTEIN CSR1"/>
    <property type="match status" value="1"/>
</dbReference>
<dbReference type="SMART" id="SM00516">
    <property type="entry name" value="SEC14"/>
    <property type="match status" value="1"/>
</dbReference>
<protein>
    <submittedName>
        <fullName evidence="2">Cellular retinaldehyde-binding/triple function domain-containing protein</fullName>
    </submittedName>
</protein>
<feature type="domain" description="CRAL-TRIO" evidence="1">
    <location>
        <begin position="98"/>
        <end position="257"/>
    </location>
</feature>
<sequence>MQLAELTDAGFPKNLTPQQRETLNEFERLLTEWKSEHAEEAAMELAGITALETRYTEVIYCKFLRARQFKLDDAFRLYTDFLTWKKDFQGIGVPNITVASVINEIRTGKCITFGKCKLGRPIIWIRFHLHKKSQTDPMEAERFIAWFFDNARHIPRERPIETTTVVVDLSNIGRDNMDMTVAKQWSNMLGTKYPECLGQGLLLNAPWIFSASWSLLTPVLDPRTTKKLKFINQDKLTEYIPQESILKEYGGRGEYKLEEDPIYKRTMTPCEGES</sequence>
<evidence type="ECO:0000259" key="1">
    <source>
        <dbReference type="PROSITE" id="PS50191"/>
    </source>
</evidence>